<protein>
    <submittedName>
        <fullName evidence="1">Uncharacterized protein</fullName>
    </submittedName>
</protein>
<dbReference type="Proteomes" id="UP001419268">
    <property type="component" value="Unassembled WGS sequence"/>
</dbReference>
<evidence type="ECO:0000313" key="1">
    <source>
        <dbReference type="EMBL" id="KAK9083513.1"/>
    </source>
</evidence>
<dbReference type="EMBL" id="JBBNAG010000013">
    <property type="protein sequence ID" value="KAK9083513.1"/>
    <property type="molecule type" value="Genomic_DNA"/>
</dbReference>
<keyword evidence="2" id="KW-1185">Reference proteome</keyword>
<accession>A0AAP0E6I0</accession>
<gene>
    <name evidence="1" type="ORF">Scep_029984</name>
</gene>
<organism evidence="1 2">
    <name type="scientific">Stephania cephalantha</name>
    <dbReference type="NCBI Taxonomy" id="152367"/>
    <lineage>
        <taxon>Eukaryota</taxon>
        <taxon>Viridiplantae</taxon>
        <taxon>Streptophyta</taxon>
        <taxon>Embryophyta</taxon>
        <taxon>Tracheophyta</taxon>
        <taxon>Spermatophyta</taxon>
        <taxon>Magnoliopsida</taxon>
        <taxon>Ranunculales</taxon>
        <taxon>Menispermaceae</taxon>
        <taxon>Menispermoideae</taxon>
        <taxon>Cissampelideae</taxon>
        <taxon>Stephania</taxon>
    </lineage>
</organism>
<evidence type="ECO:0000313" key="2">
    <source>
        <dbReference type="Proteomes" id="UP001419268"/>
    </source>
</evidence>
<reference evidence="1 2" key="1">
    <citation type="submission" date="2024-01" db="EMBL/GenBank/DDBJ databases">
        <title>Genome assemblies of Stephania.</title>
        <authorList>
            <person name="Yang L."/>
        </authorList>
    </citation>
    <scope>NUCLEOTIDE SEQUENCE [LARGE SCALE GENOMIC DNA]</scope>
    <source>
        <strain evidence="1">JXDWG</strain>
        <tissue evidence="1">Leaf</tissue>
    </source>
</reference>
<dbReference type="AlphaFoldDB" id="A0AAP0E6I0"/>
<comment type="caution">
    <text evidence="1">The sequence shown here is derived from an EMBL/GenBank/DDBJ whole genome shotgun (WGS) entry which is preliminary data.</text>
</comment>
<sequence>MYYTSRPINSETYTGTFRYSSSERSPKVMTHVGTCDTTGTSGGSFPYFMRIFTSDVPFKRKDDVVAWAQETGTRRGFVVIILKPDSGDIG</sequence>
<name>A0AAP0E6I0_9MAGN</name>
<proteinExistence type="predicted"/>